<dbReference type="AlphaFoldDB" id="A0A7X6DTN8"/>
<name>A0A7X6DTN8_9BACT</name>
<evidence type="ECO:0000313" key="2">
    <source>
        <dbReference type="Proteomes" id="UP000534783"/>
    </source>
</evidence>
<dbReference type="EMBL" id="VTOW01000005">
    <property type="protein sequence ID" value="NKE73190.1"/>
    <property type="molecule type" value="Genomic_DNA"/>
</dbReference>
<protein>
    <submittedName>
        <fullName evidence="1">DUF3553 domain-containing protein</fullName>
    </submittedName>
</protein>
<accession>A0A7X6DTN8</accession>
<keyword evidence="2" id="KW-1185">Reference proteome</keyword>
<dbReference type="Proteomes" id="UP000534783">
    <property type="component" value="Unassembled WGS sequence"/>
</dbReference>
<comment type="caution">
    <text evidence="1">The sequence shown here is derived from an EMBL/GenBank/DDBJ whole genome shotgun (WGS) entry which is preliminary data.</text>
</comment>
<organism evidence="1 2">
    <name type="scientific">Candidatus Manganitrophus noduliformans</name>
    <dbReference type="NCBI Taxonomy" id="2606439"/>
    <lineage>
        <taxon>Bacteria</taxon>
        <taxon>Pseudomonadati</taxon>
        <taxon>Nitrospirota</taxon>
        <taxon>Nitrospiria</taxon>
        <taxon>Candidatus Troglogloeales</taxon>
        <taxon>Candidatus Manganitrophaceae</taxon>
        <taxon>Candidatus Manganitrophus</taxon>
    </lineage>
</organism>
<gene>
    <name evidence="1" type="ORF">MNODULE_20755</name>
</gene>
<sequence>MVRRLYLKVGDWVIHGQFPEWGEGMVVEERNSEVLGGLCMVRVLFKDGKERSFINNLDDHNCCYYAGVRLS</sequence>
<proteinExistence type="predicted"/>
<reference evidence="1 2" key="1">
    <citation type="journal article" date="2020" name="Nature">
        <title>Bacterial chemolithoautotrophy via manganese oxidation.</title>
        <authorList>
            <person name="Yu H."/>
            <person name="Leadbetter J.R."/>
        </authorList>
    </citation>
    <scope>NUCLEOTIDE SEQUENCE [LARGE SCALE GENOMIC DNA]</scope>
    <source>
        <strain evidence="1 2">Mn-1</strain>
    </source>
</reference>
<evidence type="ECO:0000313" key="1">
    <source>
        <dbReference type="EMBL" id="NKE73190.1"/>
    </source>
</evidence>